<dbReference type="Pfam" id="PF00791">
    <property type="entry name" value="ZU5"/>
    <property type="match status" value="1"/>
</dbReference>
<gene>
    <name evidence="2" type="ORF">ENV41_02550</name>
</gene>
<dbReference type="InterPro" id="IPR036116">
    <property type="entry name" value="FN3_sf"/>
</dbReference>
<dbReference type="SUPFAM" id="SSF49265">
    <property type="entry name" value="Fibronectin type III"/>
    <property type="match status" value="1"/>
</dbReference>
<evidence type="ECO:0000259" key="1">
    <source>
        <dbReference type="PROSITE" id="PS51145"/>
    </source>
</evidence>
<comment type="caution">
    <text evidence="2">The sequence shown here is derived from an EMBL/GenBank/DDBJ whole genome shotgun (WGS) entry which is preliminary data.</text>
</comment>
<dbReference type="InterPro" id="IPR013783">
    <property type="entry name" value="Ig-like_fold"/>
</dbReference>
<dbReference type="Gene3D" id="2.60.40.10">
    <property type="entry name" value="Immunoglobulins"/>
    <property type="match status" value="1"/>
</dbReference>
<protein>
    <recommendedName>
        <fullName evidence="1">ZU5 domain-containing protein</fullName>
    </recommendedName>
</protein>
<evidence type="ECO:0000313" key="2">
    <source>
        <dbReference type="EMBL" id="HFZ08997.1"/>
    </source>
</evidence>
<sequence length="714" mass="79520">MKQAVLFVSIVLIIFFYGLGQALCQTPSQLVIGLMSSVRSLKLDPGIENSLLVKLKGANGALSSLNVNHYKEASINKLNAFKNEVEALAGKFLTEDQAKGLLGQADLVIKRINGTAIDVIGISGGIVEISDTSSPIYGASVLIPSGALSSEELITIVEELSPEPLPTNLTSAGPVVQFGPEGLTFSQPVTISVPYYEISGIPEEKLKIYTFNKTSNRFEEVPVTRRDPEKNLLYAEVYHFSPFQPAAPSGDPDAPYFVWTILVNVTRPSGGKMTHRNALVIHPQCGEGSDVYCVPDRISSLKVTGPGELTYDFIKGDYWFDAFNKYVLRDFLGRDVPFKWYYAQEYRAEDLPSGEYTFEVTDIYGKKSSITRTLSVDPIPCVDSATIQICRILDESNTNCLEWSQANGFEGLPTDKPLKIKWDPVFYGEKIAYYDVRIYNSYDSGLPIYRSSLTADTEITISASIVGRILLPNAVYQLNVFAWDDYTRNNSHNRSHSSLVRFATGSVSLSNFPIFSLARVVTNHYPDNYYELLYTAQVRRGVGGPIMGPNEVSISATGPDGSAVQLTNYTSGTFWQAIPKPASYQTGGYIFKAVDNEGRETYLRDYFNKARLLPLPILISPNNGEVVYTLTPTFSWSPVDGAKTYHLLVEKLEGNQWQTVFFKSWLNETEFTLPGGILENGKTYRWRIRAYDSYADSLVDNRSNSVYWYFSTPQ</sequence>
<feature type="domain" description="ZU5" evidence="1">
    <location>
        <begin position="114"/>
        <end position="249"/>
    </location>
</feature>
<dbReference type="InterPro" id="IPR000906">
    <property type="entry name" value="ZU5_dom"/>
</dbReference>
<dbReference type="PROSITE" id="PS51145">
    <property type="entry name" value="ZU5"/>
    <property type="match status" value="1"/>
</dbReference>
<accession>A0A7V3N5J9</accession>
<dbReference type="AlphaFoldDB" id="A0A7V3N5J9"/>
<dbReference type="EMBL" id="DTGG01000080">
    <property type="protein sequence ID" value="HFZ08997.1"/>
    <property type="molecule type" value="Genomic_DNA"/>
</dbReference>
<proteinExistence type="predicted"/>
<name>A0A7V3N5J9_UNCC3</name>
<organism evidence="2">
    <name type="scientific">candidate division CPR3 bacterium</name>
    <dbReference type="NCBI Taxonomy" id="2268181"/>
    <lineage>
        <taxon>Bacteria</taxon>
        <taxon>Bacteria division CPR3</taxon>
    </lineage>
</organism>
<reference evidence="2" key="1">
    <citation type="journal article" date="2020" name="mSystems">
        <title>Genome- and Community-Level Interaction Insights into Carbon Utilization and Element Cycling Functions of Hydrothermarchaeota in Hydrothermal Sediment.</title>
        <authorList>
            <person name="Zhou Z."/>
            <person name="Liu Y."/>
            <person name="Xu W."/>
            <person name="Pan J."/>
            <person name="Luo Z.H."/>
            <person name="Li M."/>
        </authorList>
    </citation>
    <scope>NUCLEOTIDE SEQUENCE [LARGE SCALE GENOMIC DNA]</scope>
    <source>
        <strain evidence="2">SpSt-757</strain>
    </source>
</reference>
<dbReference type="Gene3D" id="2.60.220.30">
    <property type="match status" value="1"/>
</dbReference>